<reference evidence="3" key="2">
    <citation type="submission" date="2020-11" db="EMBL/GenBank/DDBJ databases">
        <authorList>
            <person name="McCartney M.A."/>
            <person name="Auch B."/>
            <person name="Kono T."/>
            <person name="Mallez S."/>
            <person name="Becker A."/>
            <person name="Gohl D.M."/>
            <person name="Silverstein K.A.T."/>
            <person name="Koren S."/>
            <person name="Bechman K.B."/>
            <person name="Herman A."/>
            <person name="Abrahante J.E."/>
            <person name="Garbe J."/>
        </authorList>
    </citation>
    <scope>NUCLEOTIDE SEQUENCE</scope>
    <source>
        <strain evidence="3">Duluth1</strain>
        <tissue evidence="3">Whole animal</tissue>
    </source>
</reference>
<feature type="compositionally biased region" description="Low complexity" evidence="1">
    <location>
        <begin position="25"/>
        <end position="45"/>
    </location>
</feature>
<comment type="caution">
    <text evidence="3">The sequence shown here is derived from an EMBL/GenBank/DDBJ whole genome shotgun (WGS) entry which is preliminary data.</text>
</comment>
<evidence type="ECO:0000313" key="4">
    <source>
        <dbReference type="Proteomes" id="UP000828390"/>
    </source>
</evidence>
<dbReference type="Proteomes" id="UP000828390">
    <property type="component" value="Unassembled WGS sequence"/>
</dbReference>
<evidence type="ECO:0000256" key="1">
    <source>
        <dbReference type="SAM" id="MobiDB-lite"/>
    </source>
</evidence>
<feature type="region of interest" description="Disordered" evidence="1">
    <location>
        <begin position="24"/>
        <end position="69"/>
    </location>
</feature>
<evidence type="ECO:0000313" key="3">
    <source>
        <dbReference type="EMBL" id="KAH3849279.1"/>
    </source>
</evidence>
<evidence type="ECO:0008006" key="5">
    <source>
        <dbReference type="Google" id="ProtNLM"/>
    </source>
</evidence>
<gene>
    <name evidence="3" type="ORF">DPMN_091675</name>
</gene>
<dbReference type="EMBL" id="JAIWYP010000003">
    <property type="protein sequence ID" value="KAH3849279.1"/>
    <property type="molecule type" value="Genomic_DNA"/>
</dbReference>
<keyword evidence="4" id="KW-1185">Reference proteome</keyword>
<reference evidence="3" key="1">
    <citation type="journal article" date="2019" name="bioRxiv">
        <title>The Genome of the Zebra Mussel, Dreissena polymorpha: A Resource for Invasive Species Research.</title>
        <authorList>
            <person name="McCartney M.A."/>
            <person name="Auch B."/>
            <person name="Kono T."/>
            <person name="Mallez S."/>
            <person name="Zhang Y."/>
            <person name="Obille A."/>
            <person name="Becker A."/>
            <person name="Abrahante J.E."/>
            <person name="Garbe J."/>
            <person name="Badalamenti J.P."/>
            <person name="Herman A."/>
            <person name="Mangelson H."/>
            <person name="Liachko I."/>
            <person name="Sullivan S."/>
            <person name="Sone E.D."/>
            <person name="Koren S."/>
            <person name="Silverstein K.A.T."/>
            <person name="Beckman K.B."/>
            <person name="Gohl D.M."/>
        </authorList>
    </citation>
    <scope>NUCLEOTIDE SEQUENCE</scope>
    <source>
        <strain evidence="3">Duluth1</strain>
        <tissue evidence="3">Whole animal</tissue>
    </source>
</reference>
<keyword evidence="2" id="KW-0732">Signal</keyword>
<feature type="signal peptide" evidence="2">
    <location>
        <begin position="1"/>
        <end position="21"/>
    </location>
</feature>
<proteinExistence type="predicted"/>
<accession>A0A9D4L0Y6</accession>
<evidence type="ECO:0000256" key="2">
    <source>
        <dbReference type="SAM" id="SignalP"/>
    </source>
</evidence>
<dbReference type="AlphaFoldDB" id="A0A9D4L0Y6"/>
<feature type="chain" id="PRO_5038801535" description="Secreted protein" evidence="2">
    <location>
        <begin position="22"/>
        <end position="69"/>
    </location>
</feature>
<name>A0A9D4L0Y6_DREPO</name>
<sequence length="69" mass="7614">MTNMRRAVLLLVLKTLNRTMASRPSCSTMTLRSNSSSGSGSTNFCGGRGPPITRIQRRRRNFGPGRQES</sequence>
<protein>
    <recommendedName>
        <fullName evidence="5">Secreted protein</fullName>
    </recommendedName>
</protein>
<organism evidence="3 4">
    <name type="scientific">Dreissena polymorpha</name>
    <name type="common">Zebra mussel</name>
    <name type="synonym">Mytilus polymorpha</name>
    <dbReference type="NCBI Taxonomy" id="45954"/>
    <lineage>
        <taxon>Eukaryota</taxon>
        <taxon>Metazoa</taxon>
        <taxon>Spiralia</taxon>
        <taxon>Lophotrochozoa</taxon>
        <taxon>Mollusca</taxon>
        <taxon>Bivalvia</taxon>
        <taxon>Autobranchia</taxon>
        <taxon>Heteroconchia</taxon>
        <taxon>Euheterodonta</taxon>
        <taxon>Imparidentia</taxon>
        <taxon>Neoheterodontei</taxon>
        <taxon>Myida</taxon>
        <taxon>Dreissenoidea</taxon>
        <taxon>Dreissenidae</taxon>
        <taxon>Dreissena</taxon>
    </lineage>
</organism>